<protein>
    <submittedName>
        <fullName evidence="1">Uncharacterized protein</fullName>
    </submittedName>
</protein>
<dbReference type="EMBL" id="JAVFWL010000001">
    <property type="protein sequence ID" value="KAK6730416.1"/>
    <property type="molecule type" value="Genomic_DNA"/>
</dbReference>
<sequence>MPFLDLDDYEELNEATLKLAIYKLNSIFASGHSNIVTQLRQLRFSLPLTKVQISTVDYGILLGMNKGHLAHVAGL</sequence>
<comment type="caution">
    <text evidence="1">The sequence shown here is derived from an EMBL/GenBank/DDBJ whole genome shotgun (WGS) entry which is preliminary data.</text>
</comment>
<proteinExistence type="predicted"/>
<dbReference type="Proteomes" id="UP001303046">
    <property type="component" value="Unassembled WGS sequence"/>
</dbReference>
<name>A0ABR1BVL0_NECAM</name>
<gene>
    <name evidence="1" type="primary">Necator_chrI.g3225</name>
    <name evidence="1" type="ORF">RB195_007096</name>
</gene>
<accession>A0ABR1BVL0</accession>
<organism evidence="1 2">
    <name type="scientific">Necator americanus</name>
    <name type="common">Human hookworm</name>
    <dbReference type="NCBI Taxonomy" id="51031"/>
    <lineage>
        <taxon>Eukaryota</taxon>
        <taxon>Metazoa</taxon>
        <taxon>Ecdysozoa</taxon>
        <taxon>Nematoda</taxon>
        <taxon>Chromadorea</taxon>
        <taxon>Rhabditida</taxon>
        <taxon>Rhabditina</taxon>
        <taxon>Rhabditomorpha</taxon>
        <taxon>Strongyloidea</taxon>
        <taxon>Ancylostomatidae</taxon>
        <taxon>Bunostominae</taxon>
        <taxon>Necator</taxon>
    </lineage>
</organism>
<reference evidence="1 2" key="1">
    <citation type="submission" date="2023-08" db="EMBL/GenBank/DDBJ databases">
        <title>A Necator americanus chromosomal reference genome.</title>
        <authorList>
            <person name="Ilik V."/>
            <person name="Petrzelkova K.J."/>
            <person name="Pardy F."/>
            <person name="Fuh T."/>
            <person name="Niatou-Singa F.S."/>
            <person name="Gouil Q."/>
            <person name="Baker L."/>
            <person name="Ritchie M.E."/>
            <person name="Jex A.R."/>
            <person name="Gazzola D."/>
            <person name="Li H."/>
            <person name="Toshio Fujiwara R."/>
            <person name="Zhan B."/>
            <person name="Aroian R.V."/>
            <person name="Pafco B."/>
            <person name="Schwarz E.M."/>
        </authorList>
    </citation>
    <scope>NUCLEOTIDE SEQUENCE [LARGE SCALE GENOMIC DNA]</scope>
    <source>
        <strain evidence="1 2">Aroian</strain>
        <tissue evidence="1">Whole animal</tissue>
    </source>
</reference>
<keyword evidence="2" id="KW-1185">Reference proteome</keyword>
<evidence type="ECO:0000313" key="2">
    <source>
        <dbReference type="Proteomes" id="UP001303046"/>
    </source>
</evidence>
<evidence type="ECO:0000313" key="1">
    <source>
        <dbReference type="EMBL" id="KAK6730416.1"/>
    </source>
</evidence>